<dbReference type="AlphaFoldDB" id="A0A1B1AWZ3"/>
<dbReference type="Gene3D" id="3.30.450.40">
    <property type="match status" value="1"/>
</dbReference>
<dbReference type="PANTHER" id="PTHR43156">
    <property type="entry name" value="STAGE II SPORULATION PROTEIN E-RELATED"/>
    <property type="match status" value="1"/>
</dbReference>
<dbReference type="SUPFAM" id="SSF81606">
    <property type="entry name" value="PP2C-like"/>
    <property type="match status" value="1"/>
</dbReference>
<keyword evidence="14 23" id="KW-1133">Transmembrane helix</keyword>
<keyword evidence="10" id="KW-0378">Hydrolase</keyword>
<dbReference type="SMART" id="SM00091">
    <property type="entry name" value="PAS"/>
    <property type="match status" value="1"/>
</dbReference>
<dbReference type="GO" id="GO:0004722">
    <property type="term" value="F:protein serine/threonine phosphatase activity"/>
    <property type="evidence" value="ECO:0007669"/>
    <property type="project" value="UniProtKB-EC"/>
</dbReference>
<evidence type="ECO:0000256" key="1">
    <source>
        <dbReference type="ARBA" id="ARBA00004651"/>
    </source>
</evidence>
<dbReference type="Gene3D" id="3.60.40.10">
    <property type="entry name" value="PPM-type phosphatase domain"/>
    <property type="match status" value="1"/>
</dbReference>
<evidence type="ECO:0000256" key="5">
    <source>
        <dbReference type="ARBA" id="ARBA00022679"/>
    </source>
</evidence>
<name>A0A1B1AWZ3_9ACTN</name>
<keyword evidence="12" id="KW-0460">Magnesium</keyword>
<feature type="domain" description="PAS" evidence="25">
    <location>
        <begin position="196"/>
        <end position="261"/>
    </location>
</feature>
<dbReference type="InterPro" id="IPR036890">
    <property type="entry name" value="HATPase_C_sf"/>
</dbReference>
<keyword evidence="15" id="KW-0902">Two-component regulatory system</keyword>
<dbReference type="InterPro" id="IPR029016">
    <property type="entry name" value="GAF-like_dom_sf"/>
</dbReference>
<dbReference type="Pfam" id="PF08448">
    <property type="entry name" value="PAS_4"/>
    <property type="match status" value="1"/>
</dbReference>
<dbReference type="InterPro" id="IPR029151">
    <property type="entry name" value="Sensor-like_sf"/>
</dbReference>
<proteinExistence type="predicted"/>
<dbReference type="SUPFAM" id="SSF55874">
    <property type="entry name" value="ATPase domain of HSP90 chaperone/DNA topoisomerase II/histidine kinase"/>
    <property type="match status" value="1"/>
</dbReference>
<comment type="catalytic activity">
    <reaction evidence="18">
        <text>O-phospho-L-seryl-[protein] + H2O = L-seryl-[protein] + phosphate</text>
        <dbReference type="Rhea" id="RHEA:20629"/>
        <dbReference type="Rhea" id="RHEA-COMP:9863"/>
        <dbReference type="Rhea" id="RHEA-COMP:11604"/>
        <dbReference type="ChEBI" id="CHEBI:15377"/>
        <dbReference type="ChEBI" id="CHEBI:29999"/>
        <dbReference type="ChEBI" id="CHEBI:43474"/>
        <dbReference type="ChEBI" id="CHEBI:83421"/>
        <dbReference type="EC" id="3.1.3.16"/>
    </reaction>
</comment>
<dbReference type="SMART" id="SM00331">
    <property type="entry name" value="PP2C_SIG"/>
    <property type="match status" value="1"/>
</dbReference>
<gene>
    <name evidence="27" type="ORF">AVL59_16745</name>
</gene>
<feature type="region of interest" description="Disordered" evidence="22">
    <location>
        <begin position="861"/>
        <end position="882"/>
    </location>
</feature>
<dbReference type="CDD" id="cd16936">
    <property type="entry name" value="HATPase_RsbW-like"/>
    <property type="match status" value="1"/>
</dbReference>
<protein>
    <recommendedName>
        <fullName evidence="2">protein-serine/threonine phosphatase</fullName>
        <ecNumber evidence="2">3.1.3.16</ecNumber>
    </recommendedName>
    <alternativeName>
        <fullName evidence="21">Protein-serine/threonine phosphatase</fullName>
    </alternativeName>
    <alternativeName>
        <fullName evidence="20">Serine/threonine-protein kinase</fullName>
    </alternativeName>
</protein>
<keyword evidence="6 23" id="KW-0812">Transmembrane</keyword>
<dbReference type="Pfam" id="PF13581">
    <property type="entry name" value="HATPase_c_2"/>
    <property type="match status" value="1"/>
</dbReference>
<reference evidence="27 28" key="1">
    <citation type="submission" date="2016-06" db="EMBL/GenBank/DDBJ databases">
        <title>Complete genome sequence of Streptomyces griseochromogenes ATCC 14511, the Blasticidin S producer.</title>
        <authorList>
            <person name="Wu L."/>
        </authorList>
    </citation>
    <scope>NUCLEOTIDE SEQUENCE [LARGE SCALE GENOMIC DNA]</scope>
    <source>
        <strain evidence="27 28">ATCC 14511</strain>
    </source>
</reference>
<dbReference type="Pfam" id="PF13185">
    <property type="entry name" value="GAF_2"/>
    <property type="match status" value="1"/>
</dbReference>
<dbReference type="InterPro" id="IPR000014">
    <property type="entry name" value="PAS"/>
</dbReference>
<keyword evidence="5" id="KW-0808">Transferase</keyword>
<dbReference type="CDD" id="cd00130">
    <property type="entry name" value="PAS"/>
    <property type="match status" value="1"/>
</dbReference>
<dbReference type="InterPro" id="IPR013656">
    <property type="entry name" value="PAS_4"/>
</dbReference>
<dbReference type="GO" id="GO:0005524">
    <property type="term" value="F:ATP binding"/>
    <property type="evidence" value="ECO:0007669"/>
    <property type="project" value="UniProtKB-KW"/>
</dbReference>
<keyword evidence="8" id="KW-0547">Nucleotide-binding</keyword>
<evidence type="ECO:0000259" key="26">
    <source>
        <dbReference type="SMART" id="SM00331"/>
    </source>
</evidence>
<dbReference type="KEGG" id="sgs:AVL59_16745"/>
<evidence type="ECO:0000256" key="13">
    <source>
        <dbReference type="ARBA" id="ARBA00022912"/>
    </source>
</evidence>
<dbReference type="Pfam" id="PF17203">
    <property type="entry name" value="sCache_3_2"/>
    <property type="match status" value="1"/>
</dbReference>
<evidence type="ECO:0000256" key="2">
    <source>
        <dbReference type="ARBA" id="ARBA00013081"/>
    </source>
</evidence>
<evidence type="ECO:0000256" key="20">
    <source>
        <dbReference type="ARBA" id="ARBA00075117"/>
    </source>
</evidence>
<dbReference type="GO" id="GO:0005886">
    <property type="term" value="C:plasma membrane"/>
    <property type="evidence" value="ECO:0007669"/>
    <property type="project" value="UniProtKB-SubCell"/>
</dbReference>
<dbReference type="SUPFAM" id="SSF55781">
    <property type="entry name" value="GAF domain-like"/>
    <property type="match status" value="1"/>
</dbReference>
<dbReference type="InterPro" id="IPR052016">
    <property type="entry name" value="Bact_Sigma-Reg"/>
</dbReference>
<evidence type="ECO:0000256" key="15">
    <source>
        <dbReference type="ARBA" id="ARBA00023012"/>
    </source>
</evidence>
<dbReference type="FunFam" id="3.30.450.40:FF:000035">
    <property type="entry name" value="PAS sensor protein"/>
    <property type="match status" value="1"/>
</dbReference>
<dbReference type="InterPro" id="IPR036457">
    <property type="entry name" value="PPM-type-like_dom_sf"/>
</dbReference>
<dbReference type="Pfam" id="PF07228">
    <property type="entry name" value="SpoIIE"/>
    <property type="match status" value="1"/>
</dbReference>
<dbReference type="SUPFAM" id="SSF55785">
    <property type="entry name" value="PYP-like sensor domain (PAS domain)"/>
    <property type="match status" value="1"/>
</dbReference>
<evidence type="ECO:0000256" key="11">
    <source>
        <dbReference type="ARBA" id="ARBA00022840"/>
    </source>
</evidence>
<dbReference type="FunFam" id="3.60.40.10:FF:000005">
    <property type="entry name" value="Serine/threonine protein phosphatase"/>
    <property type="match status" value="1"/>
</dbReference>
<evidence type="ECO:0000256" key="22">
    <source>
        <dbReference type="SAM" id="MobiDB-lite"/>
    </source>
</evidence>
<dbReference type="EMBL" id="CP016279">
    <property type="protein sequence ID" value="ANP51052.1"/>
    <property type="molecule type" value="Genomic_DNA"/>
</dbReference>
<keyword evidence="3" id="KW-1003">Cell membrane</keyword>
<dbReference type="InterPro" id="IPR003018">
    <property type="entry name" value="GAF"/>
</dbReference>
<dbReference type="InterPro" id="IPR033463">
    <property type="entry name" value="sCache_3"/>
</dbReference>
<evidence type="ECO:0000256" key="16">
    <source>
        <dbReference type="ARBA" id="ARBA00023136"/>
    </source>
</evidence>
<keyword evidence="17" id="KW-0464">Manganese</keyword>
<evidence type="ECO:0000256" key="6">
    <source>
        <dbReference type="ARBA" id="ARBA00022692"/>
    </source>
</evidence>
<keyword evidence="4" id="KW-0597">Phosphoprotein</keyword>
<evidence type="ECO:0000256" key="10">
    <source>
        <dbReference type="ARBA" id="ARBA00022801"/>
    </source>
</evidence>
<dbReference type="Gene3D" id="3.30.450.20">
    <property type="entry name" value="PAS domain"/>
    <property type="match status" value="2"/>
</dbReference>
<evidence type="ECO:0000256" key="8">
    <source>
        <dbReference type="ARBA" id="ARBA00022741"/>
    </source>
</evidence>
<evidence type="ECO:0000256" key="19">
    <source>
        <dbReference type="ARBA" id="ARBA00056274"/>
    </source>
</evidence>
<dbReference type="Gene3D" id="3.30.565.10">
    <property type="entry name" value="Histidine kinase-like ATPase, C-terminal domain"/>
    <property type="match status" value="1"/>
</dbReference>
<accession>A0A1B1AWZ3</accession>
<evidence type="ECO:0000256" key="18">
    <source>
        <dbReference type="ARBA" id="ARBA00047761"/>
    </source>
</evidence>
<dbReference type="GO" id="GO:0046872">
    <property type="term" value="F:metal ion binding"/>
    <property type="evidence" value="ECO:0007669"/>
    <property type="project" value="UniProtKB-KW"/>
</dbReference>
<evidence type="ECO:0000313" key="28">
    <source>
        <dbReference type="Proteomes" id="UP000092659"/>
    </source>
</evidence>
<evidence type="ECO:0000256" key="17">
    <source>
        <dbReference type="ARBA" id="ARBA00023211"/>
    </source>
</evidence>
<evidence type="ECO:0000256" key="14">
    <source>
        <dbReference type="ARBA" id="ARBA00022989"/>
    </source>
</evidence>
<evidence type="ECO:0000313" key="27">
    <source>
        <dbReference type="EMBL" id="ANP51052.1"/>
    </source>
</evidence>
<evidence type="ECO:0000256" key="4">
    <source>
        <dbReference type="ARBA" id="ARBA00022553"/>
    </source>
</evidence>
<comment type="function">
    <text evidence="19">Primarily acts as an independent SigF regulator that is sensitive to the osmosensory signal, mediating the cross talk of PknD with the SigF regulon. Possesses both phosphatase and kinase activities. The kinase domain functions as a classic anti-sigma factor-like kinase to phosphorylate the anti-anti-sigma factor domain at the canonical regulatory site, and the phosphatase domain antagonizes this activity.</text>
</comment>
<dbReference type="FunFam" id="3.30.565.10:FF:000028">
    <property type="entry name" value="PAS sensor protein"/>
    <property type="match status" value="1"/>
</dbReference>
<evidence type="ECO:0000256" key="3">
    <source>
        <dbReference type="ARBA" id="ARBA00022475"/>
    </source>
</evidence>
<feature type="domain" description="PPM-type phosphatase" evidence="26">
    <location>
        <begin position="513"/>
        <end position="733"/>
    </location>
</feature>
<dbReference type="InterPro" id="IPR003594">
    <property type="entry name" value="HATPase_dom"/>
</dbReference>
<comment type="subcellular location">
    <subcellularLocation>
        <location evidence="1">Cell membrane</location>
        <topology evidence="1">Multi-pass membrane protein</topology>
    </subcellularLocation>
</comment>
<dbReference type="STRING" id="68214.AVL59_16745"/>
<keyword evidence="16 23" id="KW-0472">Membrane</keyword>
<evidence type="ECO:0000256" key="9">
    <source>
        <dbReference type="ARBA" id="ARBA00022777"/>
    </source>
</evidence>
<dbReference type="InterPro" id="IPR001932">
    <property type="entry name" value="PPM-type_phosphatase-like_dom"/>
</dbReference>
<dbReference type="Proteomes" id="UP000092659">
    <property type="component" value="Chromosome"/>
</dbReference>
<dbReference type="PANTHER" id="PTHR43156:SF2">
    <property type="entry name" value="STAGE II SPORULATION PROTEIN E"/>
    <property type="match status" value="1"/>
</dbReference>
<dbReference type="InterPro" id="IPR035965">
    <property type="entry name" value="PAS-like_dom_sf"/>
</dbReference>
<dbReference type="SMART" id="SM00065">
    <property type="entry name" value="GAF"/>
    <property type="match status" value="1"/>
</dbReference>
<dbReference type="EC" id="3.1.3.16" evidence="2"/>
<sequence length="882" mass="94281">MLIVVVLVAAAVVALVLQARNSRMREARAQALGTAEAFSHAPGLAALLRGPDPTSKLQPLAEEIRGHGDIDFLEVTNVDGIRYTYPRPSGIGKKLQGSIETARRGHRVIESVHEPVGEVVQAVVVVKDGGDKVVGFVSAGITLGHLSSAFKRQLPVVLGAGALALALATAGTALAVRRLRRQTHGLGPEEMTRMYEHHDAVLHTVREGVVIVDETGTVLLVNDEARRLLELPPDAEGHRVDDLPLTPRMKRLILTRDPVDDEVTPTDDRLLAVNSRPTDSAGGPPGSATTLRDTTELRTLAGRAEVARSRLKLLHEASVTIGTTLDVERTADELAQAATPGFADYTTVDLAEPVLDGDEPAPAALGAAVKLRRVALRGISDDHPLYRKGELVSFAAPSPPARGFSGGSSVLVADLRTDAHWQMQDSQRAQGILDHGCHSLITVPLQARGILIGVANFWRTREGGRFEEDDLALAQELAARASICIDNARRYTREHNTAVTLQHSLLPGSVPEQNALDIAHRYLPAQAGVGGDWFDVIPLPGARVALVVGDVVGHGLHAAATMARLRTAVQNFAALDVPPDELLARLDDLVMRLDQENTAAGREPVVMGATCLYAIYDPTTGMCDLARAGHPLPALVRPDGTADFPGLPAGPPLGLGGMPFQAARLSLPEGSSLILYTDGLVQGRHRDITTGLTALRTALAHAGRTPQQTCRAVLDALPPTQDSDDITLLVVRTHRLAPDRIAHWDVPTDPATVSVARANVTRQLAEWGVPEAVSAGIELIISELVTNAIRYGTSPITMRLLYDRVLTCEVSDASSTAPHLRYAADDDEGGRGLFLVARLSERWGTRYPPNGKVIWAECSPHTTEERPPHGGPLIDVDDIPAI</sequence>
<evidence type="ECO:0000256" key="12">
    <source>
        <dbReference type="ARBA" id="ARBA00022842"/>
    </source>
</evidence>
<keyword evidence="9 27" id="KW-0418">Kinase</keyword>
<evidence type="ECO:0000256" key="7">
    <source>
        <dbReference type="ARBA" id="ARBA00022723"/>
    </source>
</evidence>
<evidence type="ECO:0000259" key="24">
    <source>
        <dbReference type="SMART" id="SM00065"/>
    </source>
</evidence>
<dbReference type="GO" id="GO:0000160">
    <property type="term" value="P:phosphorelay signal transduction system"/>
    <property type="evidence" value="ECO:0007669"/>
    <property type="project" value="UniProtKB-KW"/>
</dbReference>
<feature type="domain" description="GAF" evidence="24">
    <location>
        <begin position="309"/>
        <end position="495"/>
    </location>
</feature>
<organism evidence="27 28">
    <name type="scientific">Streptomyces griseochromogenes</name>
    <dbReference type="NCBI Taxonomy" id="68214"/>
    <lineage>
        <taxon>Bacteria</taxon>
        <taxon>Bacillati</taxon>
        <taxon>Actinomycetota</taxon>
        <taxon>Actinomycetes</taxon>
        <taxon>Kitasatosporales</taxon>
        <taxon>Streptomycetaceae</taxon>
        <taxon>Streptomyces</taxon>
    </lineage>
</organism>
<feature type="transmembrane region" description="Helical" evidence="23">
    <location>
        <begin position="156"/>
        <end position="176"/>
    </location>
</feature>
<keyword evidence="13" id="KW-0904">Protein phosphatase</keyword>
<dbReference type="GO" id="GO:0016301">
    <property type="term" value="F:kinase activity"/>
    <property type="evidence" value="ECO:0007669"/>
    <property type="project" value="UniProtKB-KW"/>
</dbReference>
<keyword evidence="7" id="KW-0479">Metal-binding</keyword>
<evidence type="ECO:0000256" key="23">
    <source>
        <dbReference type="SAM" id="Phobius"/>
    </source>
</evidence>
<evidence type="ECO:0000259" key="25">
    <source>
        <dbReference type="SMART" id="SM00091"/>
    </source>
</evidence>
<keyword evidence="11" id="KW-0067">ATP-binding</keyword>
<dbReference type="SUPFAM" id="SSF103190">
    <property type="entry name" value="Sensory domain-like"/>
    <property type="match status" value="1"/>
</dbReference>
<evidence type="ECO:0000256" key="21">
    <source>
        <dbReference type="ARBA" id="ARBA00081350"/>
    </source>
</evidence>